<reference evidence="2" key="1">
    <citation type="journal article" date="2010" name="Nat. Biotechnol.">
        <title>Draft genome sequence of the oilseed species Ricinus communis.</title>
        <authorList>
            <person name="Chan A.P."/>
            <person name="Crabtree J."/>
            <person name="Zhao Q."/>
            <person name="Lorenzi H."/>
            <person name="Orvis J."/>
            <person name="Puiu D."/>
            <person name="Melake-Berhan A."/>
            <person name="Jones K.M."/>
            <person name="Redman J."/>
            <person name="Chen G."/>
            <person name="Cahoon E.B."/>
            <person name="Gedil M."/>
            <person name="Stanke M."/>
            <person name="Haas B.J."/>
            <person name="Wortman J.R."/>
            <person name="Fraser-Liggett C.M."/>
            <person name="Ravel J."/>
            <person name="Rabinowicz P.D."/>
        </authorList>
    </citation>
    <scope>NUCLEOTIDE SEQUENCE [LARGE SCALE GENOMIC DNA]</scope>
    <source>
        <strain evidence="2">cv. Hale</strain>
    </source>
</reference>
<dbReference type="Proteomes" id="UP000008311">
    <property type="component" value="Unassembled WGS sequence"/>
</dbReference>
<sequence>MRKQNKQNRLMIVGPFRYHQMQKGPSFSLQIAIAWRQKGWPWGTISTTTIKSNLIST</sequence>
<organism evidence="1 2">
    <name type="scientific">Ricinus communis</name>
    <name type="common">Castor bean</name>
    <dbReference type="NCBI Taxonomy" id="3988"/>
    <lineage>
        <taxon>Eukaryota</taxon>
        <taxon>Viridiplantae</taxon>
        <taxon>Streptophyta</taxon>
        <taxon>Embryophyta</taxon>
        <taxon>Tracheophyta</taxon>
        <taxon>Spermatophyta</taxon>
        <taxon>Magnoliopsida</taxon>
        <taxon>eudicotyledons</taxon>
        <taxon>Gunneridae</taxon>
        <taxon>Pentapetalae</taxon>
        <taxon>rosids</taxon>
        <taxon>fabids</taxon>
        <taxon>Malpighiales</taxon>
        <taxon>Euphorbiaceae</taxon>
        <taxon>Acalyphoideae</taxon>
        <taxon>Acalypheae</taxon>
        <taxon>Ricinus</taxon>
    </lineage>
</organism>
<proteinExistence type="predicted"/>
<evidence type="ECO:0000313" key="2">
    <source>
        <dbReference type="Proteomes" id="UP000008311"/>
    </source>
</evidence>
<accession>B9S3N9</accession>
<evidence type="ECO:0000313" key="1">
    <source>
        <dbReference type="EMBL" id="EEF41780.1"/>
    </source>
</evidence>
<protein>
    <submittedName>
        <fullName evidence="1">Uncharacterized protein</fullName>
    </submittedName>
</protein>
<gene>
    <name evidence="1" type="ORF">RCOM_1386140</name>
</gene>
<name>B9S3N9_RICCO</name>
<dbReference type="AlphaFoldDB" id="B9S3N9"/>
<keyword evidence="2" id="KW-1185">Reference proteome</keyword>
<dbReference type="InParanoid" id="B9S3N9"/>
<dbReference type="EMBL" id="EQ973860">
    <property type="protein sequence ID" value="EEF41780.1"/>
    <property type="molecule type" value="Genomic_DNA"/>
</dbReference>